<evidence type="ECO:0000313" key="2">
    <source>
        <dbReference type="Proteomes" id="UP000294848"/>
    </source>
</evidence>
<gene>
    <name evidence="1" type="ORF">DET52_1149</name>
</gene>
<name>A0A4R6GKN6_9BACT</name>
<proteinExistence type="predicted"/>
<dbReference type="EMBL" id="SNWI01000014">
    <property type="protein sequence ID" value="TDN95689.1"/>
    <property type="molecule type" value="Genomic_DNA"/>
</dbReference>
<organism evidence="1 2">
    <name type="scientific">Sunxiuqinia elliptica</name>
    <dbReference type="NCBI Taxonomy" id="655355"/>
    <lineage>
        <taxon>Bacteria</taxon>
        <taxon>Pseudomonadati</taxon>
        <taxon>Bacteroidota</taxon>
        <taxon>Bacteroidia</taxon>
        <taxon>Marinilabiliales</taxon>
        <taxon>Prolixibacteraceae</taxon>
        <taxon>Sunxiuqinia</taxon>
    </lineage>
</organism>
<dbReference type="AlphaFoldDB" id="A0A4R6GKN6"/>
<comment type="caution">
    <text evidence="1">The sequence shown here is derived from an EMBL/GenBank/DDBJ whole genome shotgun (WGS) entry which is preliminary data.</text>
</comment>
<sequence length="103" mass="11570">MLFVQSEMRRSELFSTLISIQSVIPDLFPNLSIKDKAVGKQVVLLKNMSLAVLHAKQSILHTYKTILHRHLNSLPISLLILQSGKSILHDYLRPCVVDSGIAH</sequence>
<protein>
    <submittedName>
        <fullName evidence="1">Uncharacterized protein</fullName>
    </submittedName>
</protein>
<dbReference type="Proteomes" id="UP000294848">
    <property type="component" value="Unassembled WGS sequence"/>
</dbReference>
<accession>A0A4R6GKN6</accession>
<reference evidence="1 2" key="1">
    <citation type="submission" date="2019-03" db="EMBL/GenBank/DDBJ databases">
        <title>Freshwater and sediment microbial communities from various areas in North America, analyzing microbe dynamics in response to fracking.</title>
        <authorList>
            <person name="Lamendella R."/>
        </authorList>
    </citation>
    <scope>NUCLEOTIDE SEQUENCE [LARGE SCALE GENOMIC DNA]</scope>
    <source>
        <strain evidence="1 2">114D</strain>
    </source>
</reference>
<evidence type="ECO:0000313" key="1">
    <source>
        <dbReference type="EMBL" id="TDN95689.1"/>
    </source>
</evidence>